<dbReference type="GO" id="GO:0016705">
    <property type="term" value="F:oxidoreductase activity, acting on paired donors, with incorporation or reduction of molecular oxygen"/>
    <property type="evidence" value="ECO:0007669"/>
    <property type="project" value="InterPro"/>
</dbReference>
<keyword evidence="5" id="KW-0479">Metal-binding</keyword>
<evidence type="ECO:0000256" key="2">
    <source>
        <dbReference type="ARBA" id="ARBA00010617"/>
    </source>
</evidence>
<keyword evidence="4" id="KW-0812">Transmembrane</keyword>
<dbReference type="PANTHER" id="PTHR47955:SF19">
    <property type="entry name" value="CYTOCHROME P450 71A9-LIKE ISOFORM X1"/>
    <property type="match status" value="1"/>
</dbReference>
<keyword evidence="9" id="KW-0503">Monooxygenase</keyword>
<reference evidence="11" key="2">
    <citation type="submission" date="2018-05" db="EMBL/GenBank/DDBJ databases">
        <title>OpunRS2 (Oryza punctata Reference Sequence Version 2).</title>
        <authorList>
            <person name="Zhang J."/>
            <person name="Kudrna D."/>
            <person name="Lee S."/>
            <person name="Talag J."/>
            <person name="Welchert J."/>
            <person name="Wing R.A."/>
        </authorList>
    </citation>
    <scope>NUCLEOTIDE SEQUENCE [LARGE SCALE GENOMIC DNA]</scope>
</reference>
<dbReference type="PRINTS" id="PR00463">
    <property type="entry name" value="EP450I"/>
</dbReference>
<feature type="compositionally biased region" description="Basic and acidic residues" evidence="10">
    <location>
        <begin position="173"/>
        <end position="183"/>
    </location>
</feature>
<protein>
    <recommendedName>
        <fullName evidence="13">Cytochrome P450</fullName>
    </recommendedName>
</protein>
<comment type="similarity">
    <text evidence="2">Belongs to the cytochrome P450 family.</text>
</comment>
<evidence type="ECO:0008006" key="13">
    <source>
        <dbReference type="Google" id="ProtNLM"/>
    </source>
</evidence>
<evidence type="ECO:0000256" key="8">
    <source>
        <dbReference type="ARBA" id="ARBA00023004"/>
    </source>
</evidence>
<comment type="cofactor">
    <cofactor evidence="1">
        <name>heme</name>
        <dbReference type="ChEBI" id="CHEBI:30413"/>
    </cofactor>
</comment>
<dbReference type="Proteomes" id="UP000026962">
    <property type="component" value="Chromosome 2"/>
</dbReference>
<evidence type="ECO:0000313" key="11">
    <source>
        <dbReference type="EnsemblPlants" id="OPUNC02G10890.1"/>
    </source>
</evidence>
<evidence type="ECO:0000256" key="4">
    <source>
        <dbReference type="ARBA" id="ARBA00022692"/>
    </source>
</evidence>
<dbReference type="GO" id="GO:0004497">
    <property type="term" value="F:monooxygenase activity"/>
    <property type="evidence" value="ECO:0007669"/>
    <property type="project" value="UniProtKB-KW"/>
</dbReference>
<evidence type="ECO:0000256" key="5">
    <source>
        <dbReference type="ARBA" id="ARBA00022723"/>
    </source>
</evidence>
<evidence type="ECO:0000256" key="10">
    <source>
        <dbReference type="SAM" id="MobiDB-lite"/>
    </source>
</evidence>
<dbReference type="GO" id="GO:0005506">
    <property type="term" value="F:iron ion binding"/>
    <property type="evidence" value="ECO:0007669"/>
    <property type="project" value="InterPro"/>
</dbReference>
<dbReference type="EnsemblPlants" id="OPUNC02G10890.1">
    <property type="protein sequence ID" value="OPUNC02G10890.1"/>
    <property type="gene ID" value="OPUNC02G10890"/>
</dbReference>
<accession>A0A0E0JYG2</accession>
<dbReference type="Pfam" id="PF00067">
    <property type="entry name" value="p450"/>
    <property type="match status" value="1"/>
</dbReference>
<keyword evidence="12" id="KW-1185">Reference proteome</keyword>
<organism evidence="11">
    <name type="scientific">Oryza punctata</name>
    <name type="common">Red rice</name>
    <dbReference type="NCBI Taxonomy" id="4537"/>
    <lineage>
        <taxon>Eukaryota</taxon>
        <taxon>Viridiplantae</taxon>
        <taxon>Streptophyta</taxon>
        <taxon>Embryophyta</taxon>
        <taxon>Tracheophyta</taxon>
        <taxon>Spermatophyta</taxon>
        <taxon>Magnoliopsida</taxon>
        <taxon>Liliopsida</taxon>
        <taxon>Poales</taxon>
        <taxon>Poaceae</taxon>
        <taxon>BOP clade</taxon>
        <taxon>Oryzoideae</taxon>
        <taxon>Oryzeae</taxon>
        <taxon>Oryzinae</taxon>
        <taxon>Oryza</taxon>
    </lineage>
</organism>
<proteinExistence type="inferred from homology"/>
<dbReference type="AlphaFoldDB" id="A0A0E0JYG2"/>
<dbReference type="Gene3D" id="1.10.630.10">
    <property type="entry name" value="Cytochrome P450"/>
    <property type="match status" value="1"/>
</dbReference>
<dbReference type="PANTHER" id="PTHR47955">
    <property type="entry name" value="CYTOCHROME P450 FAMILY 71 PROTEIN"/>
    <property type="match status" value="1"/>
</dbReference>
<reference evidence="11" key="1">
    <citation type="submission" date="2015-04" db="UniProtKB">
        <authorList>
            <consortium name="EnsemblPlants"/>
        </authorList>
    </citation>
    <scope>IDENTIFICATION</scope>
</reference>
<keyword evidence="7" id="KW-0560">Oxidoreductase</keyword>
<keyword evidence="6" id="KW-1133">Transmembrane helix</keyword>
<keyword evidence="8" id="KW-0408">Iron</keyword>
<keyword evidence="3" id="KW-0349">Heme</keyword>
<evidence type="ECO:0000256" key="1">
    <source>
        <dbReference type="ARBA" id="ARBA00001971"/>
    </source>
</evidence>
<feature type="region of interest" description="Disordered" evidence="10">
    <location>
        <begin position="140"/>
        <end position="183"/>
    </location>
</feature>
<dbReference type="InterPro" id="IPR036396">
    <property type="entry name" value="Cyt_P450_sf"/>
</dbReference>
<dbReference type="Gramene" id="OPUNC02G10890.1">
    <property type="protein sequence ID" value="OPUNC02G10890.1"/>
    <property type="gene ID" value="OPUNC02G10890"/>
</dbReference>
<evidence type="ECO:0000256" key="6">
    <source>
        <dbReference type="ARBA" id="ARBA00022989"/>
    </source>
</evidence>
<feature type="compositionally biased region" description="Low complexity" evidence="10">
    <location>
        <begin position="148"/>
        <end position="172"/>
    </location>
</feature>
<evidence type="ECO:0000256" key="9">
    <source>
        <dbReference type="ARBA" id="ARBA00023033"/>
    </source>
</evidence>
<dbReference type="STRING" id="4537.A0A0E0JYG2"/>
<dbReference type="InterPro" id="IPR001128">
    <property type="entry name" value="Cyt_P450"/>
</dbReference>
<evidence type="ECO:0000313" key="12">
    <source>
        <dbReference type="Proteomes" id="UP000026962"/>
    </source>
</evidence>
<sequence>MSMQRYMSKKRSLSADGSYPRKEVFYGDHDGRDAVARARRISFFSNLPAFSEVITSKYIYCYFSNSRGMAASSLSAALLFHVSAAIAISTPQLLPYITTIRSELEPWMSSHSEACAWSPWPLSPSRWRSGELISSAARPEPSFLRGHGTSPSSAASTTSPRAAPPVAAARPADAGEARRGAHRDRLGVGCRHAWRCSRRATRRSPTARSTTVDAISFDGRGIIFAPYGEHWRHVRRVCLVELLSARQVRRLESIRQEEVSRLVDSIAGNGAAAAVDMTQALAALTNDVIARAVFGGKCRRQEEYLRELGVVTTLVAGFNMVDLFPSSRVVRWLSRAERRLRRSHARMLSIVDSIIEERKEKKASDTDTGGGGAKDEDDDLLDVLLRLQEEDGLSFALTAEIIGALVTDIFGAATATTASTLEWVMLKLMRNPRAMEKAKQEVRNKLGHGKSQSDWHRRW</sequence>
<dbReference type="SUPFAM" id="SSF48264">
    <property type="entry name" value="Cytochrome P450"/>
    <property type="match status" value="1"/>
</dbReference>
<dbReference type="InterPro" id="IPR002401">
    <property type="entry name" value="Cyt_P450_E_grp-I"/>
</dbReference>
<dbReference type="HOGENOM" id="CLU_596402_0_0_1"/>
<keyword evidence="6" id="KW-0472">Membrane</keyword>
<name>A0A0E0JYG2_ORYPU</name>
<dbReference type="eggNOG" id="KOG0156">
    <property type="taxonomic scope" value="Eukaryota"/>
</dbReference>
<evidence type="ECO:0000256" key="7">
    <source>
        <dbReference type="ARBA" id="ARBA00023002"/>
    </source>
</evidence>
<evidence type="ECO:0000256" key="3">
    <source>
        <dbReference type="ARBA" id="ARBA00022617"/>
    </source>
</evidence>
<dbReference type="GO" id="GO:0020037">
    <property type="term" value="F:heme binding"/>
    <property type="evidence" value="ECO:0007669"/>
    <property type="project" value="InterPro"/>
</dbReference>